<evidence type="ECO:0000313" key="2">
    <source>
        <dbReference type="Proteomes" id="UP000199668"/>
    </source>
</evidence>
<name>A0A1I4LK04_9BACI</name>
<protein>
    <submittedName>
        <fullName evidence="1">Uncharacterized protein</fullName>
    </submittedName>
</protein>
<dbReference type="Proteomes" id="UP000199668">
    <property type="component" value="Unassembled WGS sequence"/>
</dbReference>
<proteinExistence type="predicted"/>
<dbReference type="AlphaFoldDB" id="A0A1I4LK04"/>
<keyword evidence="2" id="KW-1185">Reference proteome</keyword>
<evidence type="ECO:0000313" key="1">
    <source>
        <dbReference type="EMBL" id="SFL91231.1"/>
    </source>
</evidence>
<sequence length="210" mass="23077">MIIRNLITPFCAPSTVAHPIPRFFSTTSLADSITSPAFLILITLICFMYTKYQSVTCRSSQVGSEINRIADTSGDVKRSRVFPEQAGTSCDGDLERSVVDKLVRAVTADTSENLQNRNHEPAGEHVVGIELVPRRKMGVPHPFMTNIKYSYQQQRHAVYRKDAMIMATTTAPTIPQNPRPCPSRSGGGGGAWFLNGWPQFGQVLACSDTS</sequence>
<dbReference type="EMBL" id="FOTY01000008">
    <property type="protein sequence ID" value="SFL91231.1"/>
    <property type="molecule type" value="Genomic_DNA"/>
</dbReference>
<dbReference type="STRING" id="266892.SAMN04488054_10816"/>
<gene>
    <name evidence="1" type="ORF">SAMN04488054_10816</name>
</gene>
<organism evidence="1 2">
    <name type="scientific">Salibacterium qingdaonense</name>
    <dbReference type="NCBI Taxonomy" id="266892"/>
    <lineage>
        <taxon>Bacteria</taxon>
        <taxon>Bacillati</taxon>
        <taxon>Bacillota</taxon>
        <taxon>Bacilli</taxon>
        <taxon>Bacillales</taxon>
        <taxon>Bacillaceae</taxon>
    </lineage>
</organism>
<accession>A0A1I4LK04</accession>
<reference evidence="1 2" key="1">
    <citation type="submission" date="2016-10" db="EMBL/GenBank/DDBJ databases">
        <authorList>
            <person name="de Groot N.N."/>
        </authorList>
    </citation>
    <scope>NUCLEOTIDE SEQUENCE [LARGE SCALE GENOMIC DNA]</scope>
    <source>
        <strain evidence="1 2">CGMCC 1.6134</strain>
    </source>
</reference>